<reference evidence="2 3" key="1">
    <citation type="journal article" date="2015" name="Nature">
        <title>rRNA introns, odd ribosomes, and small enigmatic genomes across a large radiation of phyla.</title>
        <authorList>
            <person name="Brown C.T."/>
            <person name="Hug L.A."/>
            <person name="Thomas B.C."/>
            <person name="Sharon I."/>
            <person name="Castelle C.J."/>
            <person name="Singh A."/>
            <person name="Wilkins M.J."/>
            <person name="Williams K.H."/>
            <person name="Banfield J.F."/>
        </authorList>
    </citation>
    <scope>NUCLEOTIDE SEQUENCE [LARGE SCALE GENOMIC DNA]</scope>
</reference>
<protein>
    <recommendedName>
        <fullName evidence="1">RiboL-PSP-HEPN domain-containing protein</fullName>
    </recommendedName>
</protein>
<name>A0A0G0K6C3_9BACT</name>
<evidence type="ECO:0000313" key="3">
    <source>
        <dbReference type="Proteomes" id="UP000034022"/>
    </source>
</evidence>
<dbReference type="AlphaFoldDB" id="A0A0G0K6C3"/>
<dbReference type="InterPro" id="IPR041519">
    <property type="entry name" value="HEPN_RiboL-PSP"/>
</dbReference>
<dbReference type="Proteomes" id="UP000034022">
    <property type="component" value="Unassembled WGS sequence"/>
</dbReference>
<accession>A0A0G0K6C3</accession>
<dbReference type="Pfam" id="PF18735">
    <property type="entry name" value="HEPN_RiboL-PSP"/>
    <property type="match status" value="1"/>
</dbReference>
<proteinExistence type="predicted"/>
<feature type="domain" description="RiboL-PSP-HEPN" evidence="1">
    <location>
        <begin position="3"/>
        <end position="170"/>
    </location>
</feature>
<evidence type="ECO:0000313" key="2">
    <source>
        <dbReference type="EMBL" id="KKQ71035.1"/>
    </source>
</evidence>
<comment type="caution">
    <text evidence="2">The sequence shown here is derived from an EMBL/GenBank/DDBJ whole genome shotgun (WGS) entry which is preliminary data.</text>
</comment>
<sequence length="185" mass="21576">MNDILERKKYIIRTLKDIDKYPATSVYKLEMMSFAYVLVCGAIEYMIETILQNWLDKTIKHHKSAAYRGKKYVQYFLETQMGAREKNIEGFHSTKLDQIRGLISNVVGEKAKNNFNTLFNTAQNLISLQPDINARLERINRIRHELAHGQKTPDDIQPNISELIVDFEFVYNHIIKNVKSCLPKV</sequence>
<organism evidence="2 3">
    <name type="scientific">Candidatus Falkowbacteria bacterium GW2011_GWE1_38_31</name>
    <dbReference type="NCBI Taxonomy" id="1618638"/>
    <lineage>
        <taxon>Bacteria</taxon>
        <taxon>Candidatus Falkowiibacteriota</taxon>
    </lineage>
</organism>
<gene>
    <name evidence="2" type="ORF">US91_C0002G0114</name>
</gene>
<dbReference type="EMBL" id="LBUU01000002">
    <property type="protein sequence ID" value="KKQ71035.1"/>
    <property type="molecule type" value="Genomic_DNA"/>
</dbReference>
<evidence type="ECO:0000259" key="1">
    <source>
        <dbReference type="Pfam" id="PF18735"/>
    </source>
</evidence>